<dbReference type="Proteomes" id="UP000029096">
    <property type="component" value="Unassembled WGS sequence"/>
</dbReference>
<dbReference type="Gene3D" id="2.40.260.10">
    <property type="entry name" value="Sortase"/>
    <property type="match status" value="1"/>
</dbReference>
<dbReference type="EMBL" id="JGYP01000004">
    <property type="protein sequence ID" value="KFI45003.1"/>
    <property type="molecule type" value="Genomic_DNA"/>
</dbReference>
<dbReference type="CDD" id="cd05827">
    <property type="entry name" value="Sortase_C"/>
    <property type="match status" value="1"/>
</dbReference>
<comment type="caution">
    <text evidence="4">The sequence shown here is derived from an EMBL/GenBank/DDBJ whole genome shotgun (WGS) entry which is preliminary data.</text>
</comment>
<keyword evidence="1" id="KW-0378">Hydrolase</keyword>
<organism evidence="4 5">
    <name type="scientific">Bifidobacterium bohemicum DSM 22767</name>
    <dbReference type="NCBI Taxonomy" id="1437606"/>
    <lineage>
        <taxon>Bacteria</taxon>
        <taxon>Bacillati</taxon>
        <taxon>Actinomycetota</taxon>
        <taxon>Actinomycetes</taxon>
        <taxon>Bifidobacteriales</taxon>
        <taxon>Bifidobacteriaceae</taxon>
        <taxon>Bifidobacterium</taxon>
    </lineage>
</organism>
<evidence type="ECO:0000256" key="1">
    <source>
        <dbReference type="ARBA" id="ARBA00022801"/>
    </source>
</evidence>
<keyword evidence="3" id="KW-0472">Membrane</keyword>
<dbReference type="NCBIfam" id="NF033745">
    <property type="entry name" value="class_C_sortase"/>
    <property type="match status" value="1"/>
</dbReference>
<protein>
    <submittedName>
        <fullName evidence="4">Sortase family protein</fullName>
    </submittedName>
</protein>
<evidence type="ECO:0000256" key="2">
    <source>
        <dbReference type="PIRSR" id="PIRSR605754-1"/>
    </source>
</evidence>
<name>A0A086ZEQ3_9BIFI</name>
<dbReference type="eggNOG" id="COG3764">
    <property type="taxonomic scope" value="Bacteria"/>
</dbReference>
<gene>
    <name evidence="4" type="ORF">BBOH_1263</name>
</gene>
<accession>A0A086ZEQ3</accession>
<proteinExistence type="predicted"/>
<feature type="active site" description="Acyl-thioester intermediate" evidence="2">
    <location>
        <position position="259"/>
    </location>
</feature>
<feature type="transmembrane region" description="Helical" evidence="3">
    <location>
        <begin position="28"/>
        <end position="51"/>
    </location>
</feature>
<evidence type="ECO:0000313" key="4">
    <source>
        <dbReference type="EMBL" id="KFI45003.1"/>
    </source>
</evidence>
<dbReference type="SUPFAM" id="SSF63817">
    <property type="entry name" value="Sortase"/>
    <property type="match status" value="1"/>
</dbReference>
<dbReference type="InterPro" id="IPR042002">
    <property type="entry name" value="Sortase_C"/>
</dbReference>
<dbReference type="STRING" id="1437606.BBOH_1263"/>
<dbReference type="AlphaFoldDB" id="A0A086ZEQ3"/>
<dbReference type="Pfam" id="PF04203">
    <property type="entry name" value="Sortase"/>
    <property type="match status" value="1"/>
</dbReference>
<dbReference type="InterPro" id="IPR023365">
    <property type="entry name" value="Sortase_dom-sf"/>
</dbReference>
<dbReference type="OrthoDB" id="5242161at2"/>
<feature type="active site" description="Proton donor/acceptor" evidence="2">
    <location>
        <position position="197"/>
    </location>
</feature>
<reference evidence="4 5" key="1">
    <citation type="submission" date="2014-03" db="EMBL/GenBank/DDBJ databases">
        <title>Genomics of Bifidobacteria.</title>
        <authorList>
            <person name="Ventura M."/>
            <person name="Milani C."/>
            <person name="Lugli G.A."/>
        </authorList>
    </citation>
    <scope>NUCLEOTIDE SEQUENCE [LARGE SCALE GENOMIC DNA]</scope>
    <source>
        <strain evidence="4 5">DSM 22767</strain>
    </source>
</reference>
<keyword evidence="3" id="KW-0812">Transmembrane</keyword>
<sequence length="340" mass="37805">MRVSVTEFKGEPFESFFDVKQQAKKRDWYGYAIHWMHDMIAIALVVALLFVPVMQAYNARHENEAVDTVESIVNGWNDSEIAGQIQAAKQYNVAIAQSGQPSLGEFDDPFSSSSATNPTQQDLDDQAVDPELRNSIYLKLLDVHDGIMGSIEIPKISVKLPIYHGTSNEVLDKGVGHLRGTSLPVGGKSTNAVLSGHRGLPSALLFTRLDQMHKGDLFFINVMRQKMAYRVVGVHVIDPTDTHLYTVQNGRDLVTLMTCTPYGINTSRLIITGERTAVPPEGVRKQGDGSLWSLLAMVAVLLVGFVVLKVRRAVHRIQPWPLHANGKFRGRWSRKARHKA</sequence>
<evidence type="ECO:0000256" key="3">
    <source>
        <dbReference type="SAM" id="Phobius"/>
    </source>
</evidence>
<keyword evidence="5" id="KW-1185">Reference proteome</keyword>
<evidence type="ECO:0000313" key="5">
    <source>
        <dbReference type="Proteomes" id="UP000029096"/>
    </source>
</evidence>
<keyword evidence="3" id="KW-1133">Transmembrane helix</keyword>
<dbReference type="RefSeq" id="WP_044098242.1">
    <property type="nucleotide sequence ID" value="NZ_JDUS01000013.1"/>
</dbReference>
<dbReference type="NCBIfam" id="TIGR01076">
    <property type="entry name" value="sortase_fam"/>
    <property type="match status" value="1"/>
</dbReference>
<feature type="transmembrane region" description="Helical" evidence="3">
    <location>
        <begin position="289"/>
        <end position="308"/>
    </location>
</feature>
<dbReference type="InterPro" id="IPR005754">
    <property type="entry name" value="Sortase"/>
</dbReference>
<dbReference type="GO" id="GO:0016787">
    <property type="term" value="F:hydrolase activity"/>
    <property type="evidence" value="ECO:0007669"/>
    <property type="project" value="UniProtKB-KW"/>
</dbReference>